<evidence type="ECO:0000259" key="10">
    <source>
        <dbReference type="Pfam" id="PF25179"/>
    </source>
</evidence>
<feature type="transmembrane region" description="Helical" evidence="8">
    <location>
        <begin position="225"/>
        <end position="247"/>
    </location>
</feature>
<keyword evidence="3 8" id="KW-0812">Transmembrane</keyword>
<keyword evidence="6 8" id="KW-0472">Membrane</keyword>
<name>A0ABM1BTX9_LIMPO</name>
<dbReference type="Proteomes" id="UP000694941">
    <property type="component" value="Unplaced"/>
</dbReference>
<comment type="similarity">
    <text evidence="2 8">Belongs to the lipase maturation factor family.</text>
</comment>
<feature type="transmembrane region" description="Helical" evidence="8">
    <location>
        <begin position="130"/>
        <end position="148"/>
    </location>
</feature>
<evidence type="ECO:0000256" key="4">
    <source>
        <dbReference type="ARBA" id="ARBA00022824"/>
    </source>
</evidence>
<organism evidence="11 12">
    <name type="scientific">Limulus polyphemus</name>
    <name type="common">Atlantic horseshoe crab</name>
    <dbReference type="NCBI Taxonomy" id="6850"/>
    <lineage>
        <taxon>Eukaryota</taxon>
        <taxon>Metazoa</taxon>
        <taxon>Ecdysozoa</taxon>
        <taxon>Arthropoda</taxon>
        <taxon>Chelicerata</taxon>
        <taxon>Merostomata</taxon>
        <taxon>Xiphosura</taxon>
        <taxon>Limulidae</taxon>
        <taxon>Limulus</taxon>
    </lineage>
</organism>
<feature type="domain" description="Lipase maturation factor 1/2 C-terminal" evidence="10">
    <location>
        <begin position="452"/>
        <end position="594"/>
    </location>
</feature>
<comment type="function">
    <text evidence="8">Involved in the maturation of specific proteins in the endoplasmic reticulum.</text>
</comment>
<evidence type="ECO:0000256" key="1">
    <source>
        <dbReference type="ARBA" id="ARBA00004477"/>
    </source>
</evidence>
<protein>
    <recommendedName>
        <fullName evidence="8">Lipase maturation factor</fullName>
    </recommendedName>
</protein>
<dbReference type="GeneID" id="106472477"/>
<feature type="transmembrane region" description="Helical" evidence="8">
    <location>
        <begin position="646"/>
        <end position="665"/>
    </location>
</feature>
<feature type="transmembrane region" description="Helical" evidence="8">
    <location>
        <begin position="168"/>
        <end position="187"/>
    </location>
</feature>
<feature type="transmembrane region" description="Helical" evidence="8">
    <location>
        <begin position="369"/>
        <end position="389"/>
    </location>
</feature>
<evidence type="ECO:0000256" key="7">
    <source>
        <dbReference type="ARBA" id="ARBA00023180"/>
    </source>
</evidence>
<dbReference type="RefSeq" id="XP_013788585.1">
    <property type="nucleotide sequence ID" value="XM_013933131.2"/>
</dbReference>
<feature type="domain" description="Lipase maturation factor 1/2 N-terminal" evidence="9">
    <location>
        <begin position="125"/>
        <end position="293"/>
    </location>
</feature>
<gene>
    <name evidence="12" type="primary">LOC106472477</name>
</gene>
<feature type="transmembrane region" description="Helical" evidence="8">
    <location>
        <begin position="12"/>
        <end position="30"/>
    </location>
</feature>
<evidence type="ECO:0000259" key="9">
    <source>
        <dbReference type="Pfam" id="PF06762"/>
    </source>
</evidence>
<dbReference type="PANTHER" id="PTHR14463">
    <property type="entry name" value="LIPASE MATURATION FACTOR"/>
    <property type="match status" value="1"/>
</dbReference>
<evidence type="ECO:0000256" key="5">
    <source>
        <dbReference type="ARBA" id="ARBA00022989"/>
    </source>
</evidence>
<dbReference type="PANTHER" id="PTHR14463:SF5">
    <property type="entry name" value="LIPASE MATURATION FACTOR 2"/>
    <property type="match status" value="1"/>
</dbReference>
<dbReference type="Pfam" id="PF06762">
    <property type="entry name" value="LMF1"/>
    <property type="match status" value="1"/>
</dbReference>
<feature type="transmembrane region" description="Helical" evidence="8">
    <location>
        <begin position="107"/>
        <end position="124"/>
    </location>
</feature>
<dbReference type="Pfam" id="PF25179">
    <property type="entry name" value="LMF1_C"/>
    <property type="match status" value="1"/>
</dbReference>
<keyword evidence="7" id="KW-0325">Glycoprotein</keyword>
<keyword evidence="4 8" id="KW-0256">Endoplasmic reticulum</keyword>
<reference evidence="12" key="1">
    <citation type="submission" date="2025-08" db="UniProtKB">
        <authorList>
            <consortium name="RefSeq"/>
        </authorList>
    </citation>
    <scope>IDENTIFICATION</scope>
    <source>
        <tissue evidence="12">Muscle</tissue>
    </source>
</reference>
<proteinExistence type="inferred from homology"/>
<evidence type="ECO:0000256" key="8">
    <source>
        <dbReference type="RuleBase" id="RU361229"/>
    </source>
</evidence>
<feature type="transmembrane region" description="Helical" evidence="8">
    <location>
        <begin position="254"/>
        <end position="272"/>
    </location>
</feature>
<evidence type="ECO:0000313" key="12">
    <source>
        <dbReference type="RefSeq" id="XP_013788585.1"/>
    </source>
</evidence>
<dbReference type="InterPro" id="IPR057434">
    <property type="entry name" value="LMF1/2_N"/>
</dbReference>
<feature type="transmembrane region" description="Helical" evidence="8">
    <location>
        <begin position="318"/>
        <end position="337"/>
    </location>
</feature>
<feature type="transmembrane region" description="Helical" evidence="8">
    <location>
        <begin position="401"/>
        <end position="423"/>
    </location>
</feature>
<evidence type="ECO:0000256" key="6">
    <source>
        <dbReference type="ARBA" id="ARBA00023136"/>
    </source>
</evidence>
<sequence length="666" mass="75799">MGEVKITRDFFLWCMSVIYLCAFSSLYHQIPGLYGENGILPVSSVIALESGTAQVEKKAKELPSLLWLAPAFGLDVPTFMELLSIVGMSVSFGGMIWVRLRDCANFGLLWILYFSLYQGGQTFLWFQWDILLLEAGFLTVIVAPLGLLQWSKSNAAFSGLPHRPHDTVTFWLLRWLLFRLMFASGVVKLTSLCPTWWGLTALTVHFESQCIPTALAWFCHHLPTWLLKLAVAVTLVIEIGVPFLFFIPLRSAKIFSFYSQVLLQLCIILSGNYNFFNLLTLVLCFSLVDDEFLLNLVGKPSLNKVTSNSGRSLQFTRMLLTLCAELIIFGGLIYWSAKLFSIQLLPDWTIISKIAFTAEDFQSALNKTMPVTICLGALSLVANILAAMYRCLTSSGHFRKVFYMVGVIFWSGVSLWLFAVSLVPHTVVDRQSYQTLWPIIHRWNSKVDKFQIANSYGLFRRMTGVGGRPEVLIEGSNSKTSGWKEYHFLYKPGDMSIRPPFIIPHQPRLDWQLWFAALGSYNQNPWFLSLVYRLLQGQPEVLNLLHKERNPFPTQPPKYIRAVLYKYFYTPWEVSKRRTNVNNWWTRKKVGEYLSPVSLGKALVDTLKSVNIPVEKTRSVKITNKSLVNVLWHLREIAQKVHGHTFVWSVIGAGLVINSFSALLAI</sequence>
<evidence type="ECO:0000256" key="2">
    <source>
        <dbReference type="ARBA" id="ARBA00005512"/>
    </source>
</evidence>
<evidence type="ECO:0000256" key="3">
    <source>
        <dbReference type="ARBA" id="ARBA00022692"/>
    </source>
</evidence>
<dbReference type="InterPro" id="IPR009613">
    <property type="entry name" value="LMF"/>
</dbReference>
<comment type="subcellular location">
    <subcellularLocation>
        <location evidence="1 8">Endoplasmic reticulum membrane</location>
        <topology evidence="1 8">Multi-pass membrane protein</topology>
    </subcellularLocation>
</comment>
<keyword evidence="5 8" id="KW-1133">Transmembrane helix</keyword>
<dbReference type="InterPro" id="IPR057433">
    <property type="entry name" value="LMF1/2_C"/>
</dbReference>
<evidence type="ECO:0000313" key="11">
    <source>
        <dbReference type="Proteomes" id="UP000694941"/>
    </source>
</evidence>
<accession>A0ABM1BTX9</accession>
<feature type="transmembrane region" description="Helical" evidence="8">
    <location>
        <begin position="82"/>
        <end position="100"/>
    </location>
</feature>
<keyword evidence="11" id="KW-1185">Reference proteome</keyword>